<dbReference type="Proteomes" id="UP000055045">
    <property type="component" value="Unassembled WGS sequence"/>
</dbReference>
<keyword evidence="1" id="KW-0732">Signal</keyword>
<organism evidence="2 3">
    <name type="scientific">Penicillium freii</name>
    <dbReference type="NCBI Taxonomy" id="48697"/>
    <lineage>
        <taxon>Eukaryota</taxon>
        <taxon>Fungi</taxon>
        <taxon>Dikarya</taxon>
        <taxon>Ascomycota</taxon>
        <taxon>Pezizomycotina</taxon>
        <taxon>Eurotiomycetes</taxon>
        <taxon>Eurotiomycetidae</taxon>
        <taxon>Eurotiales</taxon>
        <taxon>Aspergillaceae</taxon>
        <taxon>Penicillium</taxon>
    </lineage>
</organism>
<proteinExistence type="predicted"/>
<name>A0A101MSI6_PENFR</name>
<evidence type="ECO:0008006" key="4">
    <source>
        <dbReference type="Google" id="ProtNLM"/>
    </source>
</evidence>
<dbReference type="EMBL" id="LLXE01000017">
    <property type="protein sequence ID" value="KUM65940.1"/>
    <property type="molecule type" value="Genomic_DNA"/>
</dbReference>
<sequence>MSVKYFWLDGLLLLAILSDWHLFACHSDTDIEVCDLLTDRRRGGARWKGSEFQRWHWHDRLSECSTAEPRCIKVFDEEEEPHAELESHE</sequence>
<reference evidence="2 3" key="1">
    <citation type="submission" date="2015-10" db="EMBL/GenBank/DDBJ databases">
        <title>Genome sequencing of Penicillium freii.</title>
        <authorList>
            <person name="Nguyen H.D."/>
            <person name="Visagie C.M."/>
            <person name="Seifert K.A."/>
        </authorList>
    </citation>
    <scope>NUCLEOTIDE SEQUENCE [LARGE SCALE GENOMIC DNA]</scope>
    <source>
        <strain evidence="2 3">DAOM 242723</strain>
    </source>
</reference>
<comment type="caution">
    <text evidence="2">The sequence shown here is derived from an EMBL/GenBank/DDBJ whole genome shotgun (WGS) entry which is preliminary data.</text>
</comment>
<gene>
    <name evidence="2" type="ORF">ACN42_g1159</name>
</gene>
<feature type="signal peptide" evidence="1">
    <location>
        <begin position="1"/>
        <end position="27"/>
    </location>
</feature>
<accession>A0A101MSI6</accession>
<protein>
    <recommendedName>
        <fullName evidence="4">Secreted protein</fullName>
    </recommendedName>
</protein>
<evidence type="ECO:0000313" key="2">
    <source>
        <dbReference type="EMBL" id="KUM65940.1"/>
    </source>
</evidence>
<keyword evidence="3" id="KW-1185">Reference proteome</keyword>
<evidence type="ECO:0000313" key="3">
    <source>
        <dbReference type="Proteomes" id="UP000055045"/>
    </source>
</evidence>
<feature type="chain" id="PRO_5007100826" description="Secreted protein" evidence="1">
    <location>
        <begin position="28"/>
        <end position="89"/>
    </location>
</feature>
<dbReference type="AlphaFoldDB" id="A0A101MSI6"/>
<evidence type="ECO:0000256" key="1">
    <source>
        <dbReference type="SAM" id="SignalP"/>
    </source>
</evidence>